<reference evidence="6 7" key="1">
    <citation type="submission" date="2018-03" db="EMBL/GenBank/DDBJ databases">
        <title>Genomic Encyclopedia of Archaeal and Bacterial Type Strains, Phase II (KMG-II): from individual species to whole genera.</title>
        <authorList>
            <person name="Goeker M."/>
        </authorList>
    </citation>
    <scope>NUCLEOTIDE SEQUENCE [LARGE SCALE GENOMIC DNA]</scope>
    <source>
        <strain evidence="6 7">DSM 45312</strain>
    </source>
</reference>
<dbReference type="PRINTS" id="PR00455">
    <property type="entry name" value="HTHTETR"/>
</dbReference>
<feature type="DNA-binding region" description="H-T-H motif" evidence="4">
    <location>
        <begin position="44"/>
        <end position="63"/>
    </location>
</feature>
<evidence type="ECO:0000259" key="5">
    <source>
        <dbReference type="PROSITE" id="PS50977"/>
    </source>
</evidence>
<name>A0A2P8DFB7_9ACTN</name>
<dbReference type="AlphaFoldDB" id="A0A2P8DFB7"/>
<dbReference type="Gene3D" id="1.10.10.60">
    <property type="entry name" value="Homeodomain-like"/>
    <property type="match status" value="1"/>
</dbReference>
<organism evidence="6 7">
    <name type="scientific">Murinocardiopsis flavida</name>
    <dbReference type="NCBI Taxonomy" id="645275"/>
    <lineage>
        <taxon>Bacteria</taxon>
        <taxon>Bacillati</taxon>
        <taxon>Actinomycetota</taxon>
        <taxon>Actinomycetes</taxon>
        <taxon>Streptosporangiales</taxon>
        <taxon>Nocardiopsidaceae</taxon>
        <taxon>Murinocardiopsis</taxon>
    </lineage>
</organism>
<dbReference type="InterPro" id="IPR041347">
    <property type="entry name" value="MftR_C"/>
</dbReference>
<evidence type="ECO:0000256" key="1">
    <source>
        <dbReference type="ARBA" id="ARBA00023015"/>
    </source>
</evidence>
<dbReference type="RefSeq" id="WP_106584361.1">
    <property type="nucleotide sequence ID" value="NZ_PYGA01000013.1"/>
</dbReference>
<dbReference type="GO" id="GO:0000976">
    <property type="term" value="F:transcription cis-regulatory region binding"/>
    <property type="evidence" value="ECO:0007669"/>
    <property type="project" value="TreeGrafter"/>
</dbReference>
<feature type="domain" description="HTH tetR-type" evidence="5">
    <location>
        <begin position="21"/>
        <end position="81"/>
    </location>
</feature>
<dbReference type="PANTHER" id="PTHR30055">
    <property type="entry name" value="HTH-TYPE TRANSCRIPTIONAL REGULATOR RUTR"/>
    <property type="match status" value="1"/>
</dbReference>
<dbReference type="InterPro" id="IPR001647">
    <property type="entry name" value="HTH_TetR"/>
</dbReference>
<dbReference type="GO" id="GO:0003700">
    <property type="term" value="F:DNA-binding transcription factor activity"/>
    <property type="evidence" value="ECO:0007669"/>
    <property type="project" value="TreeGrafter"/>
</dbReference>
<sequence length="212" mass="22960">MSTGSPRTGEPSLPLRERKKLRTRRALIGTALELFTERGFDHVTLDELVDRVEVSKRTFFRTFASKEDAALAPEQEFWAACVHDIADRPMTGPLLGVLHAALVDGLDAMDDGWAARFRSSRRLADATPALMAHSLAFCARTTAELAGLLAERLGLDPTDSRPRLVLGVMLAAWHLALDEWSADGGPGTRETLAEHVAAALADVPRALALTAP</sequence>
<dbReference type="SUPFAM" id="SSF46689">
    <property type="entry name" value="Homeodomain-like"/>
    <property type="match status" value="1"/>
</dbReference>
<gene>
    <name evidence="6" type="ORF">CLV63_11363</name>
</gene>
<keyword evidence="3" id="KW-0804">Transcription</keyword>
<dbReference type="InterPro" id="IPR009057">
    <property type="entry name" value="Homeodomain-like_sf"/>
</dbReference>
<evidence type="ECO:0000313" key="6">
    <source>
        <dbReference type="EMBL" id="PSK95900.1"/>
    </source>
</evidence>
<dbReference type="Pfam" id="PF17754">
    <property type="entry name" value="TetR_C_14"/>
    <property type="match status" value="1"/>
</dbReference>
<dbReference type="PROSITE" id="PS50977">
    <property type="entry name" value="HTH_TETR_2"/>
    <property type="match status" value="1"/>
</dbReference>
<dbReference type="Proteomes" id="UP000240542">
    <property type="component" value="Unassembled WGS sequence"/>
</dbReference>
<proteinExistence type="predicted"/>
<evidence type="ECO:0000256" key="2">
    <source>
        <dbReference type="ARBA" id="ARBA00023125"/>
    </source>
</evidence>
<dbReference type="Pfam" id="PF00440">
    <property type="entry name" value="TetR_N"/>
    <property type="match status" value="1"/>
</dbReference>
<dbReference type="Gene3D" id="1.10.357.10">
    <property type="entry name" value="Tetracycline Repressor, domain 2"/>
    <property type="match status" value="1"/>
</dbReference>
<accession>A0A2P8DFB7</accession>
<keyword evidence="1" id="KW-0805">Transcription regulation</keyword>
<dbReference type="OrthoDB" id="3787664at2"/>
<evidence type="ECO:0000256" key="4">
    <source>
        <dbReference type="PROSITE-ProRule" id="PRU00335"/>
    </source>
</evidence>
<dbReference type="PANTHER" id="PTHR30055:SF234">
    <property type="entry name" value="HTH-TYPE TRANSCRIPTIONAL REGULATOR BETI"/>
    <property type="match status" value="1"/>
</dbReference>
<protein>
    <submittedName>
        <fullName evidence="6">TetR family transcriptional regulator</fullName>
    </submittedName>
</protein>
<comment type="caution">
    <text evidence="6">The sequence shown here is derived from an EMBL/GenBank/DDBJ whole genome shotgun (WGS) entry which is preliminary data.</text>
</comment>
<evidence type="ECO:0000256" key="3">
    <source>
        <dbReference type="ARBA" id="ARBA00023163"/>
    </source>
</evidence>
<keyword evidence="7" id="KW-1185">Reference proteome</keyword>
<evidence type="ECO:0000313" key="7">
    <source>
        <dbReference type="Proteomes" id="UP000240542"/>
    </source>
</evidence>
<dbReference type="EMBL" id="PYGA01000013">
    <property type="protein sequence ID" value="PSK95900.1"/>
    <property type="molecule type" value="Genomic_DNA"/>
</dbReference>
<keyword evidence="2 4" id="KW-0238">DNA-binding</keyword>
<dbReference type="InterPro" id="IPR050109">
    <property type="entry name" value="HTH-type_TetR-like_transc_reg"/>
</dbReference>